<dbReference type="SUPFAM" id="SSF56300">
    <property type="entry name" value="Metallo-dependent phosphatases"/>
    <property type="match status" value="1"/>
</dbReference>
<accession>A0A7S1GPX1</accession>
<dbReference type="PANTHER" id="PTHR46546">
    <property type="entry name" value="SHEWANELLA-LIKE PROTEIN PHOSPHATASE 1"/>
    <property type="match status" value="1"/>
</dbReference>
<organism evidence="2">
    <name type="scientific">Cyclophora tenuis</name>
    <name type="common">Marine diatom</name>
    <dbReference type="NCBI Taxonomy" id="216820"/>
    <lineage>
        <taxon>Eukaryota</taxon>
        <taxon>Sar</taxon>
        <taxon>Stramenopiles</taxon>
        <taxon>Ochrophyta</taxon>
        <taxon>Bacillariophyta</taxon>
        <taxon>Fragilariophyceae</taxon>
        <taxon>Fragilariophycidae</taxon>
        <taxon>Cyclophorales</taxon>
        <taxon>Cyclophoraceae</taxon>
        <taxon>Cyclophora</taxon>
    </lineage>
</organism>
<evidence type="ECO:0000313" key="2">
    <source>
        <dbReference type="EMBL" id="CAD8942251.1"/>
    </source>
</evidence>
<dbReference type="AlphaFoldDB" id="A0A7S1GPX1"/>
<dbReference type="Gene3D" id="3.60.21.10">
    <property type="match status" value="1"/>
</dbReference>
<dbReference type="InterPro" id="IPR029052">
    <property type="entry name" value="Metallo-depent_PP-like"/>
</dbReference>
<dbReference type="Pfam" id="PF00149">
    <property type="entry name" value="Metallophos"/>
    <property type="match status" value="1"/>
</dbReference>
<dbReference type="InterPro" id="IPR004843">
    <property type="entry name" value="Calcineurin-like_PHP"/>
</dbReference>
<sequence>MSTTAFLVRHALKPRIQTSQFIARKFRQVRLFQAFPDHDSALLKTPLASLDSVKSFANKFYLQTTSEDDIPLRDGQRLVCVGDVHGDYTALCRFLKIAGVMNNNEQWCGGDSILVQCGDVLDRGSEELKCFSLLSRLSQQAPVNDGQVIVLWGNHEVLNSLGDFYYTTGDDEYQQQVGVIVDNALGSTYWRAQFADYQPSRWATYEPGGILAEPLLKNLKVAVKVGKTVCVHAGLTKRLLEENGGLTGMNQAAQTWIQQVHHKDFNNNFGHYTSEKEAIESAQQRRNIAHSSAPPVFLGGIGDSTPIWMRAYSMPADRDLHNPKTIGMLRDVLQELEAERLVMGHTVQSQINSAISGMAWRIDVGASKGVASGTPEVLEVIRQGKEEIVSILTPSGKLASRERHTVESLV</sequence>
<dbReference type="GO" id="GO:0016787">
    <property type="term" value="F:hydrolase activity"/>
    <property type="evidence" value="ECO:0007669"/>
    <property type="project" value="InterPro"/>
</dbReference>
<dbReference type="EMBL" id="HBFW01020707">
    <property type="protein sequence ID" value="CAD8942251.1"/>
    <property type="molecule type" value="Transcribed_RNA"/>
</dbReference>
<reference evidence="2" key="1">
    <citation type="submission" date="2021-01" db="EMBL/GenBank/DDBJ databases">
        <authorList>
            <person name="Corre E."/>
            <person name="Pelletier E."/>
            <person name="Niang G."/>
            <person name="Scheremetjew M."/>
            <person name="Finn R."/>
            <person name="Kale V."/>
            <person name="Holt S."/>
            <person name="Cochrane G."/>
            <person name="Meng A."/>
            <person name="Brown T."/>
            <person name="Cohen L."/>
        </authorList>
    </citation>
    <scope>NUCLEOTIDE SEQUENCE</scope>
    <source>
        <strain evidence="2">ECT3854</strain>
    </source>
</reference>
<gene>
    <name evidence="2" type="ORF">CTEN0397_LOCUS13317</name>
</gene>
<name>A0A7S1GPX1_CYCTE</name>
<proteinExistence type="predicted"/>
<dbReference type="PANTHER" id="PTHR46546:SF4">
    <property type="entry name" value="SHEWANELLA-LIKE PROTEIN PHOSPHATASE 1"/>
    <property type="match status" value="1"/>
</dbReference>
<evidence type="ECO:0000259" key="1">
    <source>
        <dbReference type="Pfam" id="PF00149"/>
    </source>
</evidence>
<protein>
    <recommendedName>
        <fullName evidence="1">Calcineurin-like phosphoesterase domain-containing protein</fullName>
    </recommendedName>
</protein>
<feature type="domain" description="Calcineurin-like phosphoesterase" evidence="1">
    <location>
        <begin position="77"/>
        <end position="287"/>
    </location>
</feature>